<feature type="domain" description="Exoribonuclease phosphorolytic" evidence="11">
    <location>
        <begin position="61"/>
        <end position="218"/>
    </location>
</feature>
<keyword evidence="5" id="KW-0698">rRNA processing</keyword>
<evidence type="ECO:0000313" key="12">
    <source>
        <dbReference type="EMBL" id="KAI5957056.1"/>
    </source>
</evidence>
<evidence type="ECO:0000313" key="13">
    <source>
        <dbReference type="Proteomes" id="UP001204833"/>
    </source>
</evidence>
<dbReference type="PANTHER" id="PTHR11097:SF9">
    <property type="entry name" value="EXOSOME COMPLEX COMPONENT RRP43"/>
    <property type="match status" value="1"/>
</dbReference>
<keyword evidence="7" id="KW-0694">RNA-binding</keyword>
<protein>
    <recommendedName>
        <fullName evidence="9">Ribosomal RNA-processing protein 43</fullName>
    </recommendedName>
</protein>
<dbReference type="GO" id="GO:0016075">
    <property type="term" value="P:rRNA catabolic process"/>
    <property type="evidence" value="ECO:0007669"/>
    <property type="project" value="TreeGrafter"/>
</dbReference>
<dbReference type="Pfam" id="PF01138">
    <property type="entry name" value="RNase_PH"/>
    <property type="match status" value="1"/>
</dbReference>
<dbReference type="GeneID" id="76151423"/>
<dbReference type="GO" id="GO:0005730">
    <property type="term" value="C:nucleolus"/>
    <property type="evidence" value="ECO:0007669"/>
    <property type="project" value="UniProtKB-SubCell"/>
</dbReference>
<dbReference type="GO" id="GO:0035925">
    <property type="term" value="F:mRNA 3'-UTR AU-rich region binding"/>
    <property type="evidence" value="ECO:0007669"/>
    <property type="project" value="TreeGrafter"/>
</dbReference>
<dbReference type="InterPro" id="IPR050590">
    <property type="entry name" value="Exosome_comp_Rrp42_subfam"/>
</dbReference>
<dbReference type="EMBL" id="JAIHNG010000122">
    <property type="protein sequence ID" value="KAI5957056.1"/>
    <property type="molecule type" value="Genomic_DNA"/>
</dbReference>
<evidence type="ECO:0000256" key="5">
    <source>
        <dbReference type="ARBA" id="ARBA00022552"/>
    </source>
</evidence>
<organism evidence="12 13">
    <name type="scientific">Candida theae</name>
    <dbReference type="NCBI Taxonomy" id="1198502"/>
    <lineage>
        <taxon>Eukaryota</taxon>
        <taxon>Fungi</taxon>
        <taxon>Dikarya</taxon>
        <taxon>Ascomycota</taxon>
        <taxon>Saccharomycotina</taxon>
        <taxon>Pichiomycetes</taxon>
        <taxon>Debaryomycetaceae</taxon>
        <taxon>Candida/Lodderomyces clade</taxon>
        <taxon>Candida</taxon>
    </lineage>
</organism>
<dbReference type="GO" id="GO:0071035">
    <property type="term" value="P:nuclear polyadenylation-dependent rRNA catabolic process"/>
    <property type="evidence" value="ECO:0007669"/>
    <property type="project" value="TreeGrafter"/>
</dbReference>
<dbReference type="GO" id="GO:0000467">
    <property type="term" value="P:exonucleolytic trimming to generate mature 3'-end of 5.8S rRNA from tricistronic rRNA transcript (SSU-rRNA, 5.8S rRNA, LSU-rRNA)"/>
    <property type="evidence" value="ECO:0007669"/>
    <property type="project" value="TreeGrafter"/>
</dbReference>
<evidence type="ECO:0000256" key="1">
    <source>
        <dbReference type="ARBA" id="ARBA00004496"/>
    </source>
</evidence>
<accession>A0AAD5BD80</accession>
<evidence type="ECO:0000256" key="3">
    <source>
        <dbReference type="ARBA" id="ARBA00006678"/>
    </source>
</evidence>
<feature type="compositionally biased region" description="Acidic residues" evidence="10">
    <location>
        <begin position="289"/>
        <end position="303"/>
    </location>
</feature>
<dbReference type="RefSeq" id="XP_051608120.1">
    <property type="nucleotide sequence ID" value="XM_051752776.1"/>
</dbReference>
<dbReference type="GO" id="GO:0000176">
    <property type="term" value="C:nuclear exosome (RNase complex)"/>
    <property type="evidence" value="ECO:0007669"/>
    <property type="project" value="TreeGrafter"/>
</dbReference>
<feature type="region of interest" description="Disordered" evidence="10">
    <location>
        <begin position="283"/>
        <end position="303"/>
    </location>
</feature>
<keyword evidence="6" id="KW-0271">Exosome</keyword>
<gene>
    <name evidence="12" type="ORF">KGF57_003365</name>
</gene>
<comment type="similarity">
    <text evidence="3">Belongs to the RNase PH family.</text>
</comment>
<dbReference type="PANTHER" id="PTHR11097">
    <property type="entry name" value="EXOSOME COMPLEX EXONUCLEASE RIBOSOMAL RNA PROCESSING PROTEIN"/>
    <property type="match status" value="1"/>
</dbReference>
<dbReference type="InterPro" id="IPR020568">
    <property type="entry name" value="Ribosomal_Su5_D2-typ_SF"/>
</dbReference>
<reference evidence="12 13" key="1">
    <citation type="journal article" date="2022" name="DNA Res.">
        <title>Genome analysis of five recently described species of the CUG-Ser clade uncovers Candida theae as a new hybrid lineage with pathogenic potential in the Candida parapsilosis species complex.</title>
        <authorList>
            <person name="Mixao V."/>
            <person name="Del Olmo V."/>
            <person name="Hegedusova E."/>
            <person name="Saus E."/>
            <person name="Pryszcz L."/>
            <person name="Cillingova A."/>
            <person name="Nosek J."/>
            <person name="Gabaldon T."/>
        </authorList>
    </citation>
    <scope>NUCLEOTIDE SEQUENCE [LARGE SCALE GENOMIC DNA]</scope>
    <source>
        <strain evidence="12 13">CBS 12239</strain>
    </source>
</reference>
<proteinExistence type="inferred from homology"/>
<evidence type="ECO:0000256" key="4">
    <source>
        <dbReference type="ARBA" id="ARBA00022490"/>
    </source>
</evidence>
<evidence type="ECO:0000256" key="9">
    <source>
        <dbReference type="ARBA" id="ARBA00030617"/>
    </source>
</evidence>
<dbReference type="SUPFAM" id="SSF54211">
    <property type="entry name" value="Ribosomal protein S5 domain 2-like"/>
    <property type="match status" value="1"/>
</dbReference>
<evidence type="ECO:0000256" key="6">
    <source>
        <dbReference type="ARBA" id="ARBA00022835"/>
    </source>
</evidence>
<dbReference type="GO" id="GO:0034473">
    <property type="term" value="P:U1 snRNA 3'-end processing"/>
    <property type="evidence" value="ECO:0007669"/>
    <property type="project" value="TreeGrafter"/>
</dbReference>
<evidence type="ECO:0000256" key="2">
    <source>
        <dbReference type="ARBA" id="ARBA00004604"/>
    </source>
</evidence>
<comment type="subcellular location">
    <subcellularLocation>
        <location evidence="1">Cytoplasm</location>
    </subcellularLocation>
    <subcellularLocation>
        <location evidence="2">Nucleus</location>
        <location evidence="2">Nucleolus</location>
    </subcellularLocation>
</comment>
<keyword evidence="13" id="KW-1185">Reference proteome</keyword>
<dbReference type="InterPro" id="IPR027408">
    <property type="entry name" value="PNPase/RNase_PH_dom_sf"/>
</dbReference>
<dbReference type="GO" id="GO:0071028">
    <property type="term" value="P:nuclear mRNA surveillance"/>
    <property type="evidence" value="ECO:0007669"/>
    <property type="project" value="TreeGrafter"/>
</dbReference>
<evidence type="ECO:0000256" key="10">
    <source>
        <dbReference type="SAM" id="MobiDB-lite"/>
    </source>
</evidence>
<keyword evidence="4" id="KW-0963">Cytoplasm</keyword>
<keyword evidence="8" id="KW-0539">Nucleus</keyword>
<dbReference type="Proteomes" id="UP001204833">
    <property type="component" value="Unassembled WGS sequence"/>
</dbReference>
<dbReference type="InterPro" id="IPR001247">
    <property type="entry name" value="ExoRNase_PH_dom1"/>
</dbReference>
<evidence type="ECO:0000259" key="11">
    <source>
        <dbReference type="Pfam" id="PF01138"/>
    </source>
</evidence>
<dbReference type="GO" id="GO:0000177">
    <property type="term" value="C:cytoplasmic exosome (RNase complex)"/>
    <property type="evidence" value="ECO:0007669"/>
    <property type="project" value="UniProtKB-ARBA"/>
</dbReference>
<comment type="caution">
    <text evidence="12">The sequence shown here is derived from an EMBL/GenBank/DDBJ whole genome shotgun (WGS) entry which is preliminary data.</text>
</comment>
<evidence type="ECO:0000256" key="8">
    <source>
        <dbReference type="ARBA" id="ARBA00023242"/>
    </source>
</evidence>
<dbReference type="GO" id="GO:0071038">
    <property type="term" value="P:TRAMP-dependent tRNA surveillance pathway"/>
    <property type="evidence" value="ECO:0007669"/>
    <property type="project" value="TreeGrafter"/>
</dbReference>
<name>A0AAD5BD80_9ASCO</name>
<sequence length="368" mass="41294">MVELKQVSFTPDVLARVAPDVSLQRHLSIGIRPNLRNFTEFKAVEFGNGLQLQRHENNVFASSIVKSGSTTVITTISLGIVEDLGNRHNQRTQHFASVYPQVEILRGRSGAPTDEEMIISQDLFETFGHCKIIPQESLNIDNIGILIKDEETGKEEILYPDLNESQWQYVNLSSMHNKPFQFVLLASTKVYSREVSTNSIFDLCFASILKALKDLKLPRCYVNDSITTKISIRSRKSNARGLVDTSTGVLNLDLRQGSQYKLELNAKPDTISSNFGVIKLEKRNKSEGEEHEQEQDGDIFVDSNEEDEPILLTDLEGEAEESTILSRISVVNNSDSINKISLVSNGDITLETLRRALEISKQRASMYS</sequence>
<dbReference type="AlphaFoldDB" id="A0AAD5BD80"/>
<dbReference type="GO" id="GO:0034476">
    <property type="term" value="P:U5 snRNA 3'-end processing"/>
    <property type="evidence" value="ECO:0007669"/>
    <property type="project" value="TreeGrafter"/>
</dbReference>
<evidence type="ECO:0000256" key="7">
    <source>
        <dbReference type="ARBA" id="ARBA00022884"/>
    </source>
</evidence>
<dbReference type="Gene3D" id="3.30.230.70">
    <property type="entry name" value="GHMP Kinase, N-terminal domain"/>
    <property type="match status" value="1"/>
</dbReference>
<dbReference type="GO" id="GO:0034475">
    <property type="term" value="P:U4 snRNA 3'-end processing"/>
    <property type="evidence" value="ECO:0007669"/>
    <property type="project" value="TreeGrafter"/>
</dbReference>